<feature type="region of interest" description="Disordered" evidence="2">
    <location>
        <begin position="565"/>
        <end position="608"/>
    </location>
</feature>
<dbReference type="EMBL" id="QQZY01000003">
    <property type="protein sequence ID" value="RDI74715.1"/>
    <property type="molecule type" value="Genomic_DNA"/>
</dbReference>
<evidence type="ECO:0000313" key="4">
    <source>
        <dbReference type="EMBL" id="RDI74715.1"/>
    </source>
</evidence>
<feature type="compositionally biased region" description="Low complexity" evidence="2">
    <location>
        <begin position="597"/>
        <end position="608"/>
    </location>
</feature>
<dbReference type="AlphaFoldDB" id="A0A7M2YXJ8"/>
<dbReference type="Proteomes" id="UP000254134">
    <property type="component" value="Unassembled WGS sequence"/>
</dbReference>
<keyword evidence="1" id="KW-0732">Signal</keyword>
<reference evidence="5" key="2">
    <citation type="journal article" date="2019" name="MicrobiologyOpen">
        <title>High-quality draft genome sequence of Gaiella occulta isolated from a 150 meter deep mineral water borehole and comparison with the genome sequences of other deep-branching lineages of the phylum Actinobacteria.</title>
        <authorList>
            <person name="Severino R."/>
            <person name="Froufe H.J.C."/>
            <person name="Barroso C."/>
            <person name="Albuquerque L."/>
            <person name="Lobo-da-Cunha A."/>
            <person name="da Costa M.S."/>
            <person name="Egas C."/>
        </authorList>
    </citation>
    <scope>NUCLEOTIDE SEQUENCE [LARGE SCALE GENOMIC DNA]</scope>
    <source>
        <strain evidence="5">F2-233</strain>
    </source>
</reference>
<evidence type="ECO:0000256" key="1">
    <source>
        <dbReference type="ARBA" id="ARBA00022729"/>
    </source>
</evidence>
<dbReference type="InterPro" id="IPR007391">
    <property type="entry name" value="Vancomycin_resist_VanW"/>
</dbReference>
<accession>A0A7M2YXJ8</accession>
<feature type="domain" description="G5" evidence="3">
    <location>
        <begin position="496"/>
        <end position="573"/>
    </location>
</feature>
<dbReference type="InterPro" id="IPR052913">
    <property type="entry name" value="Glycopeptide_resist_protein"/>
</dbReference>
<protein>
    <submittedName>
        <fullName evidence="4">VanW-like protein</fullName>
    </submittedName>
</protein>
<gene>
    <name evidence="4" type="ORF">Gocc_1604</name>
</gene>
<dbReference type="OrthoDB" id="9813301at2"/>
<dbReference type="Pfam" id="PF04294">
    <property type="entry name" value="VanW"/>
    <property type="match status" value="1"/>
</dbReference>
<dbReference type="InterPro" id="IPR006311">
    <property type="entry name" value="TAT_signal"/>
</dbReference>
<name>A0A7M2YXJ8_9ACTN</name>
<dbReference type="SMART" id="SM01208">
    <property type="entry name" value="G5"/>
    <property type="match status" value="1"/>
</dbReference>
<dbReference type="PROSITE" id="PS51318">
    <property type="entry name" value="TAT"/>
    <property type="match status" value="1"/>
</dbReference>
<keyword evidence="5" id="KW-1185">Reference proteome</keyword>
<dbReference type="RefSeq" id="WP_114796017.1">
    <property type="nucleotide sequence ID" value="NZ_QQZY01000003.1"/>
</dbReference>
<organism evidence="4 5">
    <name type="scientific">Gaiella occulta</name>
    <dbReference type="NCBI Taxonomy" id="1002870"/>
    <lineage>
        <taxon>Bacteria</taxon>
        <taxon>Bacillati</taxon>
        <taxon>Actinomycetota</taxon>
        <taxon>Thermoleophilia</taxon>
        <taxon>Gaiellales</taxon>
        <taxon>Gaiellaceae</taxon>
        <taxon>Gaiella</taxon>
    </lineage>
</organism>
<evidence type="ECO:0000256" key="2">
    <source>
        <dbReference type="SAM" id="MobiDB-lite"/>
    </source>
</evidence>
<dbReference type="InterPro" id="IPR011098">
    <property type="entry name" value="G5_dom"/>
</dbReference>
<sequence>MSDLFVSTAARSSSRRRAARAGLAAALVLLAAAAGLAGVALAERGTIPSRTAIAGVDVGGKAREEAHAAVAEAARAAMSRPIRLLGAGAGEERTSGSELGARPLLEQALDAALDAGPLDRLLRRAGIGDTRRIELSYRLGPVRAAELANRLDRRFGAPARDARVVVGAHGTSVEPALAGRRVDRAALRAGLRTLPAVFEIPLEVDPPAVDAEAALRAKRAVDRLLDGPRAVRFGAVEAPLPVARLRALVTTTPRGGALAVELDPAGLRAALLPRLRRFERPARDAGFAVEGTRVRLVPSLPGRTLDTRRIAASLVTNLDSVVHRARFRNSQPALTTAAARKLRITELVSEFTTSYSCCQPRVTNIKRAAALLDGTIIRPGEEFSLNEALGERTEEKGFVSAPQIYDGRLEDAVGGGISQVATTLYNAAFFAGVDLVAHRAHQFYISRYPMGREATVSWGGPELIFRNDWPAAILMKLDAGDTGITVRFYSTKLGRRVETTTGEPYAVTPPRTITVENRALPAGARNVLQEAGGSGFTVRYTRQVFRGDRLIRDETYTVRYDPKNAFVEVGPPKPRKPPRANGPPSARSGGGDPAPPAGGSAPAAAARS</sequence>
<reference evidence="4 5" key="1">
    <citation type="submission" date="2018-07" db="EMBL/GenBank/DDBJ databases">
        <title>High-quality-draft genome sequence of Gaiella occulta.</title>
        <authorList>
            <person name="Severino R."/>
            <person name="Froufe H.J.C."/>
            <person name="Rainey F.A."/>
            <person name="Barroso C."/>
            <person name="Albuquerque L."/>
            <person name="Lobo-Da-Cunha A."/>
            <person name="Da Costa M.S."/>
            <person name="Egas C."/>
        </authorList>
    </citation>
    <scope>NUCLEOTIDE SEQUENCE [LARGE SCALE GENOMIC DNA]</scope>
    <source>
        <strain evidence="4 5">F2-233</strain>
    </source>
</reference>
<proteinExistence type="predicted"/>
<evidence type="ECO:0000313" key="5">
    <source>
        <dbReference type="Proteomes" id="UP000254134"/>
    </source>
</evidence>
<dbReference type="PANTHER" id="PTHR35788:SF1">
    <property type="entry name" value="EXPORTED PROTEIN"/>
    <property type="match status" value="1"/>
</dbReference>
<comment type="caution">
    <text evidence="4">The sequence shown here is derived from an EMBL/GenBank/DDBJ whole genome shotgun (WGS) entry which is preliminary data.</text>
</comment>
<dbReference type="PANTHER" id="PTHR35788">
    <property type="entry name" value="EXPORTED PROTEIN-RELATED"/>
    <property type="match status" value="1"/>
</dbReference>
<evidence type="ECO:0000259" key="3">
    <source>
        <dbReference type="SMART" id="SM01208"/>
    </source>
</evidence>